<comment type="caution">
    <text evidence="1">The sequence shown here is derived from an EMBL/GenBank/DDBJ whole genome shotgun (WGS) entry which is preliminary data.</text>
</comment>
<dbReference type="Gene3D" id="2.30.30.40">
    <property type="entry name" value="SH3 Domains"/>
    <property type="match status" value="1"/>
</dbReference>
<protein>
    <recommendedName>
        <fullName evidence="3">SH3 domain-containing protein</fullName>
    </recommendedName>
</protein>
<dbReference type="Proteomes" id="UP001235664">
    <property type="component" value="Unassembled WGS sequence"/>
</dbReference>
<sequence length="159" mass="16788">MAFLCGFALLLAACDYQNDPGEPRTYDMQSAEEAAVVDERPVQIGFDGRRFAACASYGEVTSFNPRGEDTLTVRAAPAGSAAEVDQLAAGTGVAMCQKVGGWIGIVYPPPPAAAEEGEEIEELLDCGTGSPVPSATVYEGPCRSGWVREEYIRLMGSQS</sequence>
<proteinExistence type="predicted"/>
<gene>
    <name evidence="1" type="ORF">Q9K01_06275</name>
</gene>
<name>A0ABT9H7D1_9SPHN</name>
<dbReference type="EMBL" id="JAVAIL010000002">
    <property type="protein sequence ID" value="MDP4539223.1"/>
    <property type="molecule type" value="Genomic_DNA"/>
</dbReference>
<organism evidence="1 2">
    <name type="scientific">Qipengyuania benthica</name>
    <dbReference type="NCBI Taxonomy" id="3067651"/>
    <lineage>
        <taxon>Bacteria</taxon>
        <taxon>Pseudomonadati</taxon>
        <taxon>Pseudomonadota</taxon>
        <taxon>Alphaproteobacteria</taxon>
        <taxon>Sphingomonadales</taxon>
        <taxon>Erythrobacteraceae</taxon>
        <taxon>Qipengyuania</taxon>
    </lineage>
</organism>
<reference evidence="1 2" key="1">
    <citation type="submission" date="2023-08" db="EMBL/GenBank/DDBJ databases">
        <title>genomic of DY56.</title>
        <authorList>
            <person name="Wang Y."/>
        </authorList>
    </citation>
    <scope>NUCLEOTIDE SEQUENCE [LARGE SCALE GENOMIC DNA]</scope>
    <source>
        <strain evidence="1 2">DY56-A-20</strain>
    </source>
</reference>
<evidence type="ECO:0008006" key="3">
    <source>
        <dbReference type="Google" id="ProtNLM"/>
    </source>
</evidence>
<accession>A0ABT9H7D1</accession>
<evidence type="ECO:0000313" key="1">
    <source>
        <dbReference type="EMBL" id="MDP4539223.1"/>
    </source>
</evidence>
<evidence type="ECO:0000313" key="2">
    <source>
        <dbReference type="Proteomes" id="UP001235664"/>
    </source>
</evidence>
<keyword evidence="2" id="KW-1185">Reference proteome</keyword>